<organism evidence="1 2">
    <name type="scientific">Serratia rubidaea</name>
    <name type="common">Serratia marinorubra</name>
    <dbReference type="NCBI Taxonomy" id="61652"/>
    <lineage>
        <taxon>Bacteria</taxon>
        <taxon>Pseudomonadati</taxon>
        <taxon>Pseudomonadota</taxon>
        <taxon>Gammaproteobacteria</taxon>
        <taxon>Enterobacterales</taxon>
        <taxon>Yersiniaceae</taxon>
        <taxon>Serratia</taxon>
    </lineage>
</organism>
<proteinExistence type="predicted"/>
<evidence type="ECO:0000313" key="1">
    <source>
        <dbReference type="EMBL" id="VEA73874.1"/>
    </source>
</evidence>
<dbReference type="EMBL" id="LR134155">
    <property type="protein sequence ID" value="VEA73874.1"/>
    <property type="molecule type" value="Genomic_DNA"/>
</dbReference>
<sequence>MLAKELKIKNIDWSVDIDNTESNIEKLINQGADILVCTPGLRFQFYTNGFNKEDIIYLSMMEYITNNVNPVIKKIKEFCNEKRT</sequence>
<dbReference type="Proteomes" id="UP000271603">
    <property type="component" value="Chromosome"/>
</dbReference>
<evidence type="ECO:0000313" key="2">
    <source>
        <dbReference type="Proteomes" id="UP000271603"/>
    </source>
</evidence>
<reference evidence="1 2" key="1">
    <citation type="submission" date="2018-12" db="EMBL/GenBank/DDBJ databases">
        <authorList>
            <consortium name="Pathogen Informatics"/>
        </authorList>
    </citation>
    <scope>NUCLEOTIDE SEQUENCE [LARGE SCALE GENOMIC DNA]</scope>
    <source>
        <strain evidence="1 2">NCTC9419</strain>
    </source>
</reference>
<dbReference type="AlphaFoldDB" id="A0A447QUX9"/>
<name>A0A447QUX9_SERRU</name>
<protein>
    <recommendedName>
        <fullName evidence="3">Nitrogen fixation protein NifS</fullName>
    </recommendedName>
</protein>
<gene>
    <name evidence="1" type="ORF">NCTC9419_05509</name>
</gene>
<evidence type="ECO:0008006" key="3">
    <source>
        <dbReference type="Google" id="ProtNLM"/>
    </source>
</evidence>
<accession>A0A447QUX9</accession>